<dbReference type="InterPro" id="IPR020904">
    <property type="entry name" value="Sc_DH/Rdtase_CS"/>
</dbReference>
<evidence type="ECO:0000256" key="1">
    <source>
        <dbReference type="ARBA" id="ARBA00006484"/>
    </source>
</evidence>
<dbReference type="Gene3D" id="3.40.50.720">
    <property type="entry name" value="NAD(P)-binding Rossmann-like Domain"/>
    <property type="match status" value="1"/>
</dbReference>
<dbReference type="PRINTS" id="PR00081">
    <property type="entry name" value="GDHRDH"/>
</dbReference>
<gene>
    <name evidence="5" type="ORF">NLU13_7014</name>
</gene>
<organism evidence="5 6">
    <name type="scientific">Sarocladium strictum</name>
    <name type="common">Black bundle disease fungus</name>
    <name type="synonym">Acremonium strictum</name>
    <dbReference type="NCBI Taxonomy" id="5046"/>
    <lineage>
        <taxon>Eukaryota</taxon>
        <taxon>Fungi</taxon>
        <taxon>Dikarya</taxon>
        <taxon>Ascomycota</taxon>
        <taxon>Pezizomycotina</taxon>
        <taxon>Sordariomycetes</taxon>
        <taxon>Hypocreomycetidae</taxon>
        <taxon>Hypocreales</taxon>
        <taxon>Sarocladiaceae</taxon>
        <taxon>Sarocladium</taxon>
    </lineage>
</organism>
<dbReference type="SUPFAM" id="SSF51735">
    <property type="entry name" value="NAD(P)-binding Rossmann-fold domains"/>
    <property type="match status" value="1"/>
</dbReference>
<protein>
    <recommendedName>
        <fullName evidence="7">NAD(P)-binding protein</fullName>
    </recommendedName>
</protein>
<dbReference type="FunFam" id="3.40.50.720:FF:000084">
    <property type="entry name" value="Short-chain dehydrogenase reductase"/>
    <property type="match status" value="1"/>
</dbReference>
<evidence type="ECO:0000313" key="5">
    <source>
        <dbReference type="EMBL" id="KAK0385837.1"/>
    </source>
</evidence>
<dbReference type="PANTHER" id="PTHR48107">
    <property type="entry name" value="NADPH-DEPENDENT ALDEHYDE REDUCTASE-LIKE PROTEIN, CHLOROPLASTIC-RELATED"/>
    <property type="match status" value="1"/>
</dbReference>
<evidence type="ECO:0000256" key="4">
    <source>
        <dbReference type="SAM" id="MobiDB-lite"/>
    </source>
</evidence>
<comment type="similarity">
    <text evidence="1">Belongs to the short-chain dehydrogenases/reductases (SDR) family.</text>
</comment>
<dbReference type="Proteomes" id="UP001175261">
    <property type="component" value="Unassembled WGS sequence"/>
</dbReference>
<dbReference type="InterPro" id="IPR036291">
    <property type="entry name" value="NAD(P)-bd_dom_sf"/>
</dbReference>
<keyword evidence="6" id="KW-1185">Reference proteome</keyword>
<evidence type="ECO:0000256" key="2">
    <source>
        <dbReference type="ARBA" id="ARBA00022857"/>
    </source>
</evidence>
<sequence length="316" mass="33314">MLDISYNGHSVQQTRESGIDSPSMDINANTSLLLQSLQRSHKHITSSEPAIPHQPQPSQFKPTSSPTANMSLTDKVILITGASNGIGAALATHLSSLGALLVINYRSDEASATRLVTICGGPSRAIAVQADVSRIDEIDKLVSAAVGKFGRVDVAVANAGLMLMRGVEDTTEEDFARLFDLNVKGPYFLAQKVVPHMKPGSRIIFVSTGVNRHTGVTPNYLLYAATKGAIDQMTRLMAKGLASKGINVNAVAPGPVATDLFFQGKSEALIKGIKGMNPHGRLGDPGDVAKVVGFLAREESAWIDGQIIGANGGSFV</sequence>
<evidence type="ECO:0000313" key="6">
    <source>
        <dbReference type="Proteomes" id="UP001175261"/>
    </source>
</evidence>
<feature type="region of interest" description="Disordered" evidence="4">
    <location>
        <begin position="1"/>
        <end position="22"/>
    </location>
</feature>
<dbReference type="AlphaFoldDB" id="A0AA39GEH3"/>
<feature type="compositionally biased region" description="Polar residues" evidence="4">
    <location>
        <begin position="7"/>
        <end position="16"/>
    </location>
</feature>
<dbReference type="InterPro" id="IPR002347">
    <property type="entry name" value="SDR_fam"/>
</dbReference>
<comment type="caution">
    <text evidence="5">The sequence shown here is derived from an EMBL/GenBank/DDBJ whole genome shotgun (WGS) entry which is preliminary data.</text>
</comment>
<dbReference type="PANTHER" id="PTHR48107:SF7">
    <property type="entry name" value="RE15974P"/>
    <property type="match status" value="1"/>
</dbReference>
<proteinExistence type="inferred from homology"/>
<feature type="compositionally biased region" description="Polar residues" evidence="4">
    <location>
        <begin position="56"/>
        <end position="66"/>
    </location>
</feature>
<dbReference type="PROSITE" id="PS00061">
    <property type="entry name" value="ADH_SHORT"/>
    <property type="match status" value="1"/>
</dbReference>
<dbReference type="Pfam" id="PF13561">
    <property type="entry name" value="adh_short_C2"/>
    <property type="match status" value="1"/>
</dbReference>
<dbReference type="EMBL" id="JAPDFR010000006">
    <property type="protein sequence ID" value="KAK0385837.1"/>
    <property type="molecule type" value="Genomic_DNA"/>
</dbReference>
<accession>A0AA39GEH3</accession>
<name>A0AA39GEH3_SARSR</name>
<dbReference type="GO" id="GO:0016614">
    <property type="term" value="F:oxidoreductase activity, acting on CH-OH group of donors"/>
    <property type="evidence" value="ECO:0007669"/>
    <property type="project" value="UniProtKB-ARBA"/>
</dbReference>
<feature type="region of interest" description="Disordered" evidence="4">
    <location>
        <begin position="43"/>
        <end position="66"/>
    </location>
</feature>
<dbReference type="PRINTS" id="PR00080">
    <property type="entry name" value="SDRFAMILY"/>
</dbReference>
<reference evidence="5" key="1">
    <citation type="submission" date="2022-10" db="EMBL/GenBank/DDBJ databases">
        <title>Determination and structural analysis of whole genome sequence of Sarocladium strictum F4-1.</title>
        <authorList>
            <person name="Hu L."/>
            <person name="Jiang Y."/>
        </authorList>
    </citation>
    <scope>NUCLEOTIDE SEQUENCE</scope>
    <source>
        <strain evidence="5">F4-1</strain>
    </source>
</reference>
<evidence type="ECO:0008006" key="7">
    <source>
        <dbReference type="Google" id="ProtNLM"/>
    </source>
</evidence>
<keyword evidence="2" id="KW-0521">NADP</keyword>
<keyword evidence="3" id="KW-0560">Oxidoreductase</keyword>
<evidence type="ECO:0000256" key="3">
    <source>
        <dbReference type="ARBA" id="ARBA00023002"/>
    </source>
</evidence>